<dbReference type="Proteomes" id="UP000278627">
    <property type="component" value="Unassembled WGS sequence"/>
</dbReference>
<accession>A0A0N4TXJ0</accession>
<evidence type="ECO:0000313" key="3">
    <source>
        <dbReference type="WBParaSite" id="BPAG_0001369101-mRNA-1"/>
    </source>
</evidence>
<organism evidence="3">
    <name type="scientific">Brugia pahangi</name>
    <name type="common">Filarial nematode worm</name>
    <dbReference type="NCBI Taxonomy" id="6280"/>
    <lineage>
        <taxon>Eukaryota</taxon>
        <taxon>Metazoa</taxon>
        <taxon>Ecdysozoa</taxon>
        <taxon>Nematoda</taxon>
        <taxon>Chromadorea</taxon>
        <taxon>Rhabditida</taxon>
        <taxon>Spirurina</taxon>
        <taxon>Spiruromorpha</taxon>
        <taxon>Filarioidea</taxon>
        <taxon>Onchocercidae</taxon>
        <taxon>Brugia</taxon>
    </lineage>
</organism>
<evidence type="ECO:0000313" key="1">
    <source>
        <dbReference type="EMBL" id="VDN94804.1"/>
    </source>
</evidence>
<evidence type="ECO:0000313" key="2">
    <source>
        <dbReference type="Proteomes" id="UP000278627"/>
    </source>
</evidence>
<reference evidence="3" key="1">
    <citation type="submission" date="2017-02" db="UniProtKB">
        <authorList>
            <consortium name="WormBaseParasite"/>
        </authorList>
    </citation>
    <scope>IDENTIFICATION</scope>
</reference>
<dbReference type="AlphaFoldDB" id="A0A0N4TXJ0"/>
<dbReference type="EMBL" id="UZAD01013420">
    <property type="protein sequence ID" value="VDN94804.1"/>
    <property type="molecule type" value="Genomic_DNA"/>
</dbReference>
<protein>
    <submittedName>
        <fullName evidence="3">PINc domain-containing protein</fullName>
    </submittedName>
</protein>
<reference evidence="1 2" key="2">
    <citation type="submission" date="2018-11" db="EMBL/GenBank/DDBJ databases">
        <authorList>
            <consortium name="Pathogen Informatics"/>
        </authorList>
    </citation>
    <scope>NUCLEOTIDE SEQUENCE [LARGE SCALE GENOMIC DNA]</scope>
</reference>
<sequence length="65" mass="7667">MQWCINDANALLCWQRAKAQQIPTKTIILTAKLKKKNTNLCMQEGKKIDKEILLHSGLFFFFFFF</sequence>
<name>A0A0N4TXJ0_BRUPA</name>
<gene>
    <name evidence="1" type="ORF">BPAG_LOCUS13619</name>
</gene>
<dbReference type="WBParaSite" id="BPAG_0001369101-mRNA-1">
    <property type="protein sequence ID" value="BPAG_0001369101-mRNA-1"/>
    <property type="gene ID" value="BPAG_0001369101"/>
</dbReference>
<keyword evidence="2" id="KW-1185">Reference proteome</keyword>
<proteinExistence type="predicted"/>